<feature type="compositionally biased region" description="Acidic residues" evidence="1">
    <location>
        <begin position="18"/>
        <end position="29"/>
    </location>
</feature>
<feature type="compositionally biased region" description="Acidic residues" evidence="1">
    <location>
        <begin position="60"/>
        <end position="75"/>
    </location>
</feature>
<feature type="compositionally biased region" description="Acidic residues" evidence="1">
    <location>
        <begin position="218"/>
        <end position="233"/>
    </location>
</feature>
<accession>R8BA38</accession>
<dbReference type="GeneID" id="19329164"/>
<feature type="compositionally biased region" description="Basic residues" evidence="1">
    <location>
        <begin position="164"/>
        <end position="174"/>
    </location>
</feature>
<name>R8BA38_PHAM7</name>
<dbReference type="InterPro" id="IPR025451">
    <property type="entry name" value="DUF4211"/>
</dbReference>
<sequence>MPRSRTAGRATIVRLGDDSSDSAEEDNEVDSDHTPRKQGVPRQASSPASAKSKDVIVIHDDDEDSDEDEDEDDDLPLLPSSTQRRRPVLPVDDDESSEEDVVQSPAKKRRIARQPVVDSDGSDGSDNDVVASSRPRRIAARRSTSSAAESSPTPAAPVDTPGRRQARKGHRTAKQKQMELLRRRRAGEDIDKLTSSSEDDEDQGGLYDTDSDLVALSEFEDDEEPDQESEEEPPVSRGKKSSKISLKKSNKALRRDDRQNSVDNSNESDLDDFVVEDDEGPIGVPDHLLEIPLQFTAHAHKPLKEHFKDVIEWLVHRRINPSFDRENQVYRIAWGKLNDEVSGLAQSKFASSAWRPDFIRTMRARPRILQAELPPGHLSELHGTCDACGRSNHPASWVISFAGSPYDKDTLDDLESDDEDEDDDEDGEGHVDYDENGNRLPPESKEWFVGATCNSNAETAHNLMHWKYALMDYVESRLRDEGWLDGQKLEERERMKPKKRRKLADGIVDDWERRLLIKHLYGDFKSTLELARAKSTVVRPGRRR</sequence>
<keyword evidence="4" id="KW-1185">Reference proteome</keyword>
<evidence type="ECO:0000259" key="2">
    <source>
        <dbReference type="Pfam" id="PF13926"/>
    </source>
</evidence>
<dbReference type="RefSeq" id="XP_007919026.1">
    <property type="nucleotide sequence ID" value="XM_007920835.1"/>
</dbReference>
<organism evidence="3 4">
    <name type="scientific">Phaeoacremonium minimum (strain UCR-PA7)</name>
    <name type="common">Esca disease fungus</name>
    <name type="synonym">Togninia minima</name>
    <dbReference type="NCBI Taxonomy" id="1286976"/>
    <lineage>
        <taxon>Eukaryota</taxon>
        <taxon>Fungi</taxon>
        <taxon>Dikarya</taxon>
        <taxon>Ascomycota</taxon>
        <taxon>Pezizomycotina</taxon>
        <taxon>Sordariomycetes</taxon>
        <taxon>Sordariomycetidae</taxon>
        <taxon>Togniniales</taxon>
        <taxon>Togniniaceae</taxon>
        <taxon>Phaeoacremonium</taxon>
    </lineage>
</organism>
<feature type="region of interest" description="Disordered" evidence="1">
    <location>
        <begin position="409"/>
        <end position="440"/>
    </location>
</feature>
<dbReference type="AlphaFoldDB" id="R8BA38"/>
<dbReference type="PANTHER" id="PTHR14689:SF0">
    <property type="entry name" value="COILED-COIL DOMAIN-CONTAINING PROTEIN 82"/>
    <property type="match status" value="1"/>
</dbReference>
<evidence type="ECO:0000313" key="4">
    <source>
        <dbReference type="Proteomes" id="UP000014074"/>
    </source>
</evidence>
<feature type="compositionally biased region" description="Acidic residues" evidence="1">
    <location>
        <begin position="412"/>
        <end position="427"/>
    </location>
</feature>
<feature type="compositionally biased region" description="Basic and acidic residues" evidence="1">
    <location>
        <begin position="428"/>
        <end position="440"/>
    </location>
</feature>
<dbReference type="EMBL" id="KB933353">
    <property type="protein sequence ID" value="EON96184.1"/>
    <property type="molecule type" value="Genomic_DNA"/>
</dbReference>
<feature type="domain" description="DUF4211" evidence="2">
    <location>
        <begin position="272"/>
        <end position="411"/>
    </location>
</feature>
<evidence type="ECO:0000256" key="1">
    <source>
        <dbReference type="SAM" id="MobiDB-lite"/>
    </source>
</evidence>
<gene>
    <name evidence="3" type="ORF">UCRPA7_8324</name>
</gene>
<dbReference type="PANTHER" id="PTHR14689">
    <property type="entry name" value="PHORBOL-ESTER_DAG-TYPE DOMAIN-CONTAINING PROTEIN"/>
    <property type="match status" value="1"/>
</dbReference>
<dbReference type="GO" id="GO:0005634">
    <property type="term" value="C:nucleus"/>
    <property type="evidence" value="ECO:0007669"/>
    <property type="project" value="TreeGrafter"/>
</dbReference>
<feature type="compositionally biased region" description="Acidic residues" evidence="1">
    <location>
        <begin position="91"/>
        <end position="101"/>
    </location>
</feature>
<dbReference type="HOGENOM" id="CLU_021433_2_0_1"/>
<feature type="compositionally biased region" description="Low complexity" evidence="1">
    <location>
        <begin position="141"/>
        <end position="157"/>
    </location>
</feature>
<evidence type="ECO:0000313" key="3">
    <source>
        <dbReference type="EMBL" id="EON96184.1"/>
    </source>
</evidence>
<dbReference type="OrthoDB" id="21499at2759"/>
<protein>
    <recommendedName>
        <fullName evidence="2">DUF4211 domain-containing protein</fullName>
    </recommendedName>
</protein>
<dbReference type="eggNOG" id="ENOG502S7B9">
    <property type="taxonomic scope" value="Eukaryota"/>
</dbReference>
<dbReference type="Pfam" id="PF13926">
    <property type="entry name" value="DUF4211"/>
    <property type="match status" value="1"/>
</dbReference>
<feature type="compositionally biased region" description="Basic residues" evidence="1">
    <location>
        <begin position="237"/>
        <end position="252"/>
    </location>
</feature>
<proteinExistence type="predicted"/>
<dbReference type="KEGG" id="tmn:UCRPA7_8324"/>
<reference evidence="4" key="1">
    <citation type="journal article" date="2013" name="Genome Announc.">
        <title>Draft genome sequence of the ascomycete Phaeoacremonium aleophilum strain UCR-PA7, a causal agent of the esca disease complex in grapevines.</title>
        <authorList>
            <person name="Blanco-Ulate B."/>
            <person name="Rolshausen P."/>
            <person name="Cantu D."/>
        </authorList>
    </citation>
    <scope>NUCLEOTIDE SEQUENCE [LARGE SCALE GENOMIC DNA]</scope>
    <source>
        <strain evidence="4">UCR-PA7</strain>
    </source>
</reference>
<feature type="compositionally biased region" description="Basic and acidic residues" evidence="1">
    <location>
        <begin position="176"/>
        <end position="192"/>
    </location>
</feature>
<dbReference type="Proteomes" id="UP000014074">
    <property type="component" value="Unassembled WGS sequence"/>
</dbReference>
<feature type="region of interest" description="Disordered" evidence="1">
    <location>
        <begin position="1"/>
        <end position="273"/>
    </location>
</feature>